<protein>
    <submittedName>
        <fullName evidence="2">DUF721 domain-containing protein</fullName>
    </submittedName>
</protein>
<evidence type="ECO:0000313" key="2">
    <source>
        <dbReference type="EMBL" id="NDY43681.1"/>
    </source>
</evidence>
<dbReference type="Pfam" id="PF05258">
    <property type="entry name" value="DciA"/>
    <property type="match status" value="1"/>
</dbReference>
<dbReference type="InterPro" id="IPR007922">
    <property type="entry name" value="DciA-like"/>
</dbReference>
<dbReference type="EMBL" id="JAAGRR010000288">
    <property type="protein sequence ID" value="NDY43681.1"/>
    <property type="molecule type" value="Genomic_DNA"/>
</dbReference>
<comment type="caution">
    <text evidence="2">The sequence shown here is derived from an EMBL/GenBank/DDBJ whole genome shotgun (WGS) entry which is preliminary data.</text>
</comment>
<gene>
    <name evidence="2" type="ORF">G3N55_12650</name>
</gene>
<dbReference type="Proteomes" id="UP000469346">
    <property type="component" value="Unassembled WGS sequence"/>
</dbReference>
<evidence type="ECO:0000313" key="3">
    <source>
        <dbReference type="Proteomes" id="UP000469346"/>
    </source>
</evidence>
<proteinExistence type="predicted"/>
<sequence length="174" mass="19975">GVRGRYRSMSALSEVLRHSLGAERAWRERLQRGRVWEVWEAAVGPGVAAHAWPEGFRERDVLVVVVSDSVWMQQLHLQRLLVLQRLNAHLEEAPIREIRFRLGDVEGERRKWTRRAGTAARRPAALPPPSREDLEAAERLVAELPDGDLRRAFRELFLLDRRAHRAGREGEEGG</sequence>
<dbReference type="PANTHER" id="PTHR36456">
    <property type="entry name" value="UPF0232 PROTEIN SCO3875"/>
    <property type="match status" value="1"/>
</dbReference>
<reference evidence="2 3" key="1">
    <citation type="submission" date="2020-02" db="EMBL/GenBank/DDBJ databases">
        <title>Comparative genomics of sulfur disproportionating microorganisms.</title>
        <authorList>
            <person name="Ward L.M."/>
            <person name="Bertran E."/>
            <person name="Johnston D.T."/>
        </authorList>
    </citation>
    <scope>NUCLEOTIDE SEQUENCE [LARGE SCALE GENOMIC DNA]</scope>
    <source>
        <strain evidence="2 3">DSM 100025</strain>
    </source>
</reference>
<dbReference type="AlphaFoldDB" id="A0A6N9TQY4"/>
<accession>A0A6N9TQY4</accession>
<feature type="compositionally biased region" description="Low complexity" evidence="1">
    <location>
        <begin position="115"/>
        <end position="124"/>
    </location>
</feature>
<evidence type="ECO:0000256" key="1">
    <source>
        <dbReference type="SAM" id="MobiDB-lite"/>
    </source>
</evidence>
<keyword evidence="3" id="KW-1185">Reference proteome</keyword>
<name>A0A6N9TQY4_DISTH</name>
<dbReference type="PANTHER" id="PTHR36456:SF1">
    <property type="entry name" value="UPF0232 PROTEIN SCO3875"/>
    <property type="match status" value="1"/>
</dbReference>
<feature type="region of interest" description="Disordered" evidence="1">
    <location>
        <begin position="113"/>
        <end position="133"/>
    </location>
</feature>
<dbReference type="RefSeq" id="WP_163300056.1">
    <property type="nucleotide sequence ID" value="NZ_JAAGRR010000288.1"/>
</dbReference>
<feature type="non-terminal residue" evidence="2">
    <location>
        <position position="1"/>
    </location>
</feature>
<feature type="non-terminal residue" evidence="2">
    <location>
        <position position="174"/>
    </location>
</feature>
<organism evidence="2 3">
    <name type="scientific">Dissulfurirhabdus thermomarina</name>
    <dbReference type="NCBI Taxonomy" id="1765737"/>
    <lineage>
        <taxon>Bacteria</taxon>
        <taxon>Deltaproteobacteria</taxon>
        <taxon>Dissulfurirhabdaceae</taxon>
        <taxon>Dissulfurirhabdus</taxon>
    </lineage>
</organism>